<evidence type="ECO:0000256" key="4">
    <source>
        <dbReference type="PROSITE-ProRule" id="PRU00221"/>
    </source>
</evidence>
<dbReference type="GO" id="GO:0000346">
    <property type="term" value="C:transcription export complex"/>
    <property type="evidence" value="ECO:0007669"/>
    <property type="project" value="TreeGrafter"/>
</dbReference>
<dbReference type="InterPro" id="IPR001680">
    <property type="entry name" value="WD40_rpt"/>
</dbReference>
<dbReference type="AlphaFoldDB" id="A0A6P7TEX8"/>
<dbReference type="InterPro" id="IPR042626">
    <property type="entry name" value="THOC6"/>
</dbReference>
<accession>A0A6P7TEX8</accession>
<evidence type="ECO:0000256" key="1">
    <source>
        <dbReference type="ARBA" id="ARBA00009728"/>
    </source>
</evidence>
<dbReference type="InterPro" id="IPR019775">
    <property type="entry name" value="WD40_repeat_CS"/>
</dbReference>
<dbReference type="Gene3D" id="2.130.10.10">
    <property type="entry name" value="YVTN repeat-like/Quinoprotein amine dehydrogenase"/>
    <property type="match status" value="2"/>
</dbReference>
<dbReference type="SMART" id="SM00320">
    <property type="entry name" value="WD40"/>
    <property type="match status" value="4"/>
</dbReference>
<feature type="repeat" description="WD" evidence="4">
    <location>
        <begin position="171"/>
        <end position="212"/>
    </location>
</feature>
<gene>
    <name evidence="6" type="primary">LOC115222662</name>
</gene>
<dbReference type="PROSITE" id="PS50294">
    <property type="entry name" value="WD_REPEATS_REGION"/>
    <property type="match status" value="1"/>
</dbReference>
<evidence type="ECO:0000313" key="5">
    <source>
        <dbReference type="Proteomes" id="UP000515154"/>
    </source>
</evidence>
<keyword evidence="5" id="KW-1185">Reference proteome</keyword>
<dbReference type="PANTHER" id="PTHR44411">
    <property type="entry name" value="THO COMPLEX SUBUNIT 6 HOMOLOG"/>
    <property type="match status" value="1"/>
</dbReference>
<keyword evidence="3" id="KW-0677">Repeat</keyword>
<evidence type="ECO:0000256" key="3">
    <source>
        <dbReference type="ARBA" id="ARBA00022737"/>
    </source>
</evidence>
<reference evidence="6" key="1">
    <citation type="submission" date="2025-08" db="UniProtKB">
        <authorList>
            <consortium name="RefSeq"/>
        </authorList>
    </citation>
    <scope>IDENTIFICATION</scope>
</reference>
<evidence type="ECO:0000313" key="6">
    <source>
        <dbReference type="RefSeq" id="XP_029648840.1"/>
    </source>
</evidence>
<keyword evidence="2 4" id="KW-0853">WD repeat</keyword>
<dbReference type="PROSITE" id="PS00678">
    <property type="entry name" value="WD_REPEATS_1"/>
    <property type="match status" value="1"/>
</dbReference>
<dbReference type="InterPro" id="IPR015943">
    <property type="entry name" value="WD40/YVTN_repeat-like_dom_sf"/>
</dbReference>
<comment type="similarity">
    <text evidence="1">Belongs to the WD repeat THOC6 family.</text>
</comment>
<dbReference type="RefSeq" id="XP_029648840.1">
    <property type="nucleotide sequence ID" value="XM_029792980.2"/>
</dbReference>
<dbReference type="PROSITE" id="PS50082">
    <property type="entry name" value="WD_REPEATS_2"/>
    <property type="match status" value="1"/>
</dbReference>
<dbReference type="GO" id="GO:0000347">
    <property type="term" value="C:THO complex"/>
    <property type="evidence" value="ECO:0007669"/>
    <property type="project" value="TreeGrafter"/>
</dbReference>
<proteinExistence type="inferred from homology"/>
<name>A0A6P7TEX8_9MOLL</name>
<organism evidence="5 6">
    <name type="scientific">Octopus sinensis</name>
    <name type="common">East Asian common octopus</name>
    <dbReference type="NCBI Taxonomy" id="2607531"/>
    <lineage>
        <taxon>Eukaryota</taxon>
        <taxon>Metazoa</taxon>
        <taxon>Spiralia</taxon>
        <taxon>Lophotrochozoa</taxon>
        <taxon>Mollusca</taxon>
        <taxon>Cephalopoda</taxon>
        <taxon>Coleoidea</taxon>
        <taxon>Octopodiformes</taxon>
        <taxon>Octopoda</taxon>
        <taxon>Incirrata</taxon>
        <taxon>Octopodidae</taxon>
        <taxon>Octopus</taxon>
    </lineage>
</organism>
<dbReference type="Proteomes" id="UP000515154">
    <property type="component" value="Linkage group LG20"/>
</dbReference>
<dbReference type="PANTHER" id="PTHR44411:SF1">
    <property type="entry name" value="THO COMPLEX SUBUNIT 6 HOMOLOG"/>
    <property type="match status" value="1"/>
</dbReference>
<dbReference type="KEGG" id="osn:115222662"/>
<sequence>MPSSLHKLFPESDMHERDLAARQQMYTTIYSMVFSPCGKYLAAGNNYGYCAIFSLPSSLSPEATENSWKPLFTFKASDDGPICSMTSTSRELICGCSGYIKAWLWSHIIKRTNKLAWALIIPTKSFSVSEINPWLLITRILYNGEKNLYAGCGDNLIYIYDLETGSLKSTLSGHKDYIHCVTLCNTRQECVSAAEDGTVRIWDARSSNEAVCMLEPYKNEMCGRPEFGKWLGCVAMDTGDDWLVCGGGPKLSLWHMRSLSATTAFDTPKSCQKHALIHQDTILSAGSEPSVFHWSLNGELKAKIPCTPTCVFKVDVNTNSKSNKVLCVAGNSSKLDVSTNFRYKAFSLTFHSSENVFTK</sequence>
<dbReference type="SUPFAM" id="SSF50978">
    <property type="entry name" value="WD40 repeat-like"/>
    <property type="match status" value="1"/>
</dbReference>
<dbReference type="Pfam" id="PF00400">
    <property type="entry name" value="WD40"/>
    <property type="match status" value="1"/>
</dbReference>
<evidence type="ECO:0000256" key="2">
    <source>
        <dbReference type="ARBA" id="ARBA00022574"/>
    </source>
</evidence>
<protein>
    <submittedName>
        <fullName evidence="6">THO complex subunit 6 homolog</fullName>
    </submittedName>
</protein>
<dbReference type="InterPro" id="IPR036322">
    <property type="entry name" value="WD40_repeat_dom_sf"/>
</dbReference>
<dbReference type="GO" id="GO:0006406">
    <property type="term" value="P:mRNA export from nucleus"/>
    <property type="evidence" value="ECO:0007669"/>
    <property type="project" value="TreeGrafter"/>
</dbReference>